<dbReference type="EMBL" id="LBMM01012027">
    <property type="protein sequence ID" value="KMQ86469.1"/>
    <property type="molecule type" value="Genomic_DNA"/>
</dbReference>
<accession>A0A0J7K859</accession>
<reference evidence="2 3" key="1">
    <citation type="submission" date="2015-04" db="EMBL/GenBank/DDBJ databases">
        <title>Lasius niger genome sequencing.</title>
        <authorList>
            <person name="Konorov E.A."/>
            <person name="Nikitin M.A."/>
            <person name="Kirill M.V."/>
            <person name="Chang P."/>
        </authorList>
    </citation>
    <scope>NUCLEOTIDE SEQUENCE [LARGE SCALE GENOMIC DNA]</scope>
    <source>
        <tissue evidence="2">Whole</tissue>
    </source>
</reference>
<sequence length="112" mass="12435">MGPSSENVRVAPPTSAPRVGGPVRHEYLYRHGPADPYVGRRFPGCQAARGKPRQPQTPENRHPHPPSHGKPWVEDAPRKKHPPHRNGQGADLPLTTPFRRAIAVRAANPFQR</sequence>
<evidence type="ECO:0000313" key="3">
    <source>
        <dbReference type="Proteomes" id="UP000036403"/>
    </source>
</evidence>
<dbReference type="AlphaFoldDB" id="A0A0J7K859"/>
<comment type="caution">
    <text evidence="2">The sequence shown here is derived from an EMBL/GenBank/DDBJ whole genome shotgun (WGS) entry which is preliminary data.</text>
</comment>
<feature type="compositionally biased region" description="Basic and acidic residues" evidence="1">
    <location>
        <begin position="23"/>
        <end position="33"/>
    </location>
</feature>
<feature type="region of interest" description="Disordered" evidence="1">
    <location>
        <begin position="1"/>
        <end position="97"/>
    </location>
</feature>
<gene>
    <name evidence="2" type="ORF">RF55_14532</name>
</gene>
<dbReference type="Proteomes" id="UP000036403">
    <property type="component" value="Unassembled WGS sequence"/>
</dbReference>
<protein>
    <submittedName>
        <fullName evidence="2">Uncharacterized protein</fullName>
    </submittedName>
</protein>
<name>A0A0J7K859_LASNI</name>
<dbReference type="PaxDb" id="67767-A0A0J7K859"/>
<keyword evidence="3" id="KW-1185">Reference proteome</keyword>
<organism evidence="2 3">
    <name type="scientific">Lasius niger</name>
    <name type="common">Black garden ant</name>
    <dbReference type="NCBI Taxonomy" id="67767"/>
    <lineage>
        <taxon>Eukaryota</taxon>
        <taxon>Metazoa</taxon>
        <taxon>Ecdysozoa</taxon>
        <taxon>Arthropoda</taxon>
        <taxon>Hexapoda</taxon>
        <taxon>Insecta</taxon>
        <taxon>Pterygota</taxon>
        <taxon>Neoptera</taxon>
        <taxon>Endopterygota</taxon>
        <taxon>Hymenoptera</taxon>
        <taxon>Apocrita</taxon>
        <taxon>Aculeata</taxon>
        <taxon>Formicoidea</taxon>
        <taxon>Formicidae</taxon>
        <taxon>Formicinae</taxon>
        <taxon>Lasius</taxon>
        <taxon>Lasius</taxon>
    </lineage>
</organism>
<proteinExistence type="predicted"/>
<evidence type="ECO:0000256" key="1">
    <source>
        <dbReference type="SAM" id="MobiDB-lite"/>
    </source>
</evidence>
<evidence type="ECO:0000313" key="2">
    <source>
        <dbReference type="EMBL" id="KMQ86469.1"/>
    </source>
</evidence>